<dbReference type="SUPFAM" id="SSF52540">
    <property type="entry name" value="P-loop containing nucleoside triphosphate hydrolases"/>
    <property type="match status" value="1"/>
</dbReference>
<reference evidence="3 4" key="1">
    <citation type="submission" date="2013-01" db="EMBL/GenBank/DDBJ databases">
        <authorList>
            <person name="Harkins D.M."/>
            <person name="Durkin A.S."/>
            <person name="Brinkac L.M."/>
            <person name="Haft D.H."/>
            <person name="Selengut J.D."/>
            <person name="Sanka R."/>
            <person name="DePew J."/>
            <person name="Purushe J."/>
            <person name="Matthias M.A."/>
            <person name="Vinetz J.M."/>
            <person name="Sutton G.G."/>
            <person name="Nierman W.C."/>
            <person name="Fouts D.E."/>
        </authorList>
    </citation>
    <scope>NUCLEOTIDE SEQUENCE [LARGE SCALE GENOMIC DNA]</scope>
    <source>
        <strain evidence="3 4">ZUN179</strain>
    </source>
</reference>
<comment type="caution">
    <text evidence="3">The sequence shown here is derived from an EMBL/GenBank/DDBJ whole genome shotgun (WGS) entry which is preliminary data.</text>
</comment>
<feature type="domain" description="KAP NTPase" evidence="2">
    <location>
        <begin position="4"/>
        <end position="170"/>
    </location>
</feature>
<evidence type="ECO:0000313" key="4">
    <source>
        <dbReference type="Proteomes" id="UP000012160"/>
    </source>
</evidence>
<dbReference type="EMBL" id="AHOQ02000027">
    <property type="protein sequence ID" value="EMO45836.1"/>
    <property type="molecule type" value="Genomic_DNA"/>
</dbReference>
<evidence type="ECO:0000259" key="2">
    <source>
        <dbReference type="Pfam" id="PF07693"/>
    </source>
</evidence>
<evidence type="ECO:0000313" key="3">
    <source>
        <dbReference type="EMBL" id="EMO45836.1"/>
    </source>
</evidence>
<dbReference type="InterPro" id="IPR027417">
    <property type="entry name" value="P-loop_NTPase"/>
</dbReference>
<sequence length="614" mass="71823">MKHISKIITNFVDIEKPEFALLINGKWGSGKTYFIKTEIAKNIIKKKAIYISLNGLSGIDTISTRLLISYFSISETVNMGHDIVKTLMDMAESVPYVKIGSKILKGMASLANRIFSEKIDFTNSLIIFDDLERISPNLNIIDVLGYINTNLIEHHNYSVILLCDENKISTKEGYQAAKEKVIGRTLEFQQSVEGFIDEYMLTRYSASPEYLYFLQTSREMILMLLLRAEEENIRTYNFIFDSFKNIFHIVYETELSEYLPSLLQLFISISIEFKRGLLVSANSKEFKDLENLEQSVMALMSQRSVLKLIKNEMPKEESPYYEIFYGKYIEHSEIPWVFSKEIYTYILAGYYDQVKLLEELKRDHEKKEKEWNVQLRKLYDFRGLEIDELRETLLLINEFINAEKYKIAQLPNILHIISNINSIGFLEFDYEQIKNKIEILIQEHLEKIKATDSDEVEMFRPEYYIDSKDSAVKSAIEKMKEIESVTREKNLTNKLKNFYAQLDDNQFYEFSKTYSSLRHEGLFGLLNKYGYASKITKLKNRGIQRFSNILDEMFLQINNAGSVYYNEKNALLDMVKEIKQSSKTESIDQMKEHLLNELVEQLVKAANHLEATKR</sequence>
<name>M6USU9_9LEPT</name>
<evidence type="ECO:0000256" key="1">
    <source>
        <dbReference type="SAM" id="Coils"/>
    </source>
</evidence>
<organism evidence="3 4">
    <name type="scientific">Leptospira santarosai str. ZUN179</name>
    <dbReference type="NCBI Taxonomy" id="1049985"/>
    <lineage>
        <taxon>Bacteria</taxon>
        <taxon>Pseudomonadati</taxon>
        <taxon>Spirochaetota</taxon>
        <taxon>Spirochaetia</taxon>
        <taxon>Leptospirales</taxon>
        <taxon>Leptospiraceae</taxon>
        <taxon>Leptospira</taxon>
    </lineage>
</organism>
<proteinExistence type="predicted"/>
<dbReference type="Pfam" id="PF07693">
    <property type="entry name" value="KAP_NTPase"/>
    <property type="match status" value="1"/>
</dbReference>
<feature type="coiled-coil region" evidence="1">
    <location>
        <begin position="347"/>
        <end position="377"/>
    </location>
</feature>
<gene>
    <name evidence="3" type="ORF">LEP1GSC187_3557</name>
</gene>
<dbReference type="RefSeq" id="WP_004485867.1">
    <property type="nucleotide sequence ID" value="NZ_AHOQ02000027.1"/>
</dbReference>
<keyword evidence="1" id="KW-0175">Coiled coil</keyword>
<dbReference type="AlphaFoldDB" id="M6USU9"/>
<protein>
    <submittedName>
        <fullName evidence="3">KAP family P-loop domain protein</fullName>
    </submittedName>
</protein>
<dbReference type="InterPro" id="IPR011646">
    <property type="entry name" value="KAP_P-loop"/>
</dbReference>
<accession>M6USU9</accession>
<dbReference type="Proteomes" id="UP000012160">
    <property type="component" value="Unassembled WGS sequence"/>
</dbReference>